<evidence type="ECO:0000313" key="1">
    <source>
        <dbReference type="EMBL" id="ONI17005.1"/>
    </source>
</evidence>
<keyword evidence="2" id="KW-1185">Reference proteome</keyword>
<accession>A0A251Q2U4</accession>
<dbReference type="AlphaFoldDB" id="A0A251Q2U4"/>
<protein>
    <submittedName>
        <fullName evidence="1">Uncharacterized protein</fullName>
    </submittedName>
</protein>
<evidence type="ECO:0000313" key="2">
    <source>
        <dbReference type="Proteomes" id="UP000006882"/>
    </source>
</evidence>
<gene>
    <name evidence="1" type="ORF">PRUPE_3G133600</name>
</gene>
<name>A0A251Q2U4_PRUPE</name>
<dbReference type="EMBL" id="CM007653">
    <property type="protein sequence ID" value="ONI17005.1"/>
    <property type="molecule type" value="Genomic_DNA"/>
</dbReference>
<proteinExistence type="predicted"/>
<dbReference type="Proteomes" id="UP000006882">
    <property type="component" value="Chromosome G3"/>
</dbReference>
<sequence>MCLNVKALKRIVANTHFGVGGMVVMPMQWKNGG</sequence>
<reference evidence="1 2" key="1">
    <citation type="journal article" date="2013" name="Nat. Genet.">
        <title>The high-quality draft genome of peach (Prunus persica) identifies unique patterns of genetic diversity, domestication and genome evolution.</title>
        <authorList>
            <consortium name="International Peach Genome Initiative"/>
            <person name="Verde I."/>
            <person name="Abbott A.G."/>
            <person name="Scalabrin S."/>
            <person name="Jung S."/>
            <person name="Shu S."/>
            <person name="Marroni F."/>
            <person name="Zhebentyayeva T."/>
            <person name="Dettori M.T."/>
            <person name="Grimwood J."/>
            <person name="Cattonaro F."/>
            <person name="Zuccolo A."/>
            <person name="Rossini L."/>
            <person name="Jenkins J."/>
            <person name="Vendramin E."/>
            <person name="Meisel L.A."/>
            <person name="Decroocq V."/>
            <person name="Sosinski B."/>
            <person name="Prochnik S."/>
            <person name="Mitros T."/>
            <person name="Policriti A."/>
            <person name="Cipriani G."/>
            <person name="Dondini L."/>
            <person name="Ficklin S."/>
            <person name="Goodstein D.M."/>
            <person name="Xuan P."/>
            <person name="Del Fabbro C."/>
            <person name="Aramini V."/>
            <person name="Copetti D."/>
            <person name="Gonzalez S."/>
            <person name="Horner D.S."/>
            <person name="Falchi R."/>
            <person name="Lucas S."/>
            <person name="Mica E."/>
            <person name="Maldonado J."/>
            <person name="Lazzari B."/>
            <person name="Bielenberg D."/>
            <person name="Pirona R."/>
            <person name="Miculan M."/>
            <person name="Barakat A."/>
            <person name="Testolin R."/>
            <person name="Stella A."/>
            <person name="Tartarini S."/>
            <person name="Tonutti P."/>
            <person name="Arus P."/>
            <person name="Orellana A."/>
            <person name="Wells C."/>
            <person name="Main D."/>
            <person name="Vizzotto G."/>
            <person name="Silva H."/>
            <person name="Salamini F."/>
            <person name="Schmutz J."/>
            <person name="Morgante M."/>
            <person name="Rokhsar D.S."/>
        </authorList>
    </citation>
    <scope>NUCLEOTIDE SEQUENCE [LARGE SCALE GENOMIC DNA]</scope>
    <source>
        <strain evidence="2">cv. Nemared</strain>
    </source>
</reference>
<organism evidence="1 2">
    <name type="scientific">Prunus persica</name>
    <name type="common">Peach</name>
    <name type="synonym">Amygdalus persica</name>
    <dbReference type="NCBI Taxonomy" id="3760"/>
    <lineage>
        <taxon>Eukaryota</taxon>
        <taxon>Viridiplantae</taxon>
        <taxon>Streptophyta</taxon>
        <taxon>Embryophyta</taxon>
        <taxon>Tracheophyta</taxon>
        <taxon>Spermatophyta</taxon>
        <taxon>Magnoliopsida</taxon>
        <taxon>eudicotyledons</taxon>
        <taxon>Gunneridae</taxon>
        <taxon>Pentapetalae</taxon>
        <taxon>rosids</taxon>
        <taxon>fabids</taxon>
        <taxon>Rosales</taxon>
        <taxon>Rosaceae</taxon>
        <taxon>Amygdaloideae</taxon>
        <taxon>Amygdaleae</taxon>
        <taxon>Prunus</taxon>
    </lineage>
</organism>
<dbReference type="Gramene" id="ONI17005">
    <property type="protein sequence ID" value="ONI17005"/>
    <property type="gene ID" value="PRUPE_3G133600"/>
</dbReference>